<name>A0ACB0ZR80_MELEN</name>
<sequence>MASKTFGNNLSGTNNKNRKSSSSEDSSDDEDIPVKDTKTIMKAQAKTLSLKNNDLSFEESSGEVLASKNTMSNGTSKSAVNNSSRTTNSSFTSNSWGAKAAKDFKNLSGKNFRHEKTKKKRGSYSGGKIDTSINSIKFDD</sequence>
<keyword evidence="2" id="KW-1185">Reference proteome</keyword>
<accession>A0ACB0ZR80</accession>
<evidence type="ECO:0000313" key="1">
    <source>
        <dbReference type="EMBL" id="CAK5081634.1"/>
    </source>
</evidence>
<comment type="caution">
    <text evidence="1">The sequence shown here is derived from an EMBL/GenBank/DDBJ whole genome shotgun (WGS) entry which is preliminary data.</text>
</comment>
<organism evidence="1 2">
    <name type="scientific">Meloidogyne enterolobii</name>
    <name type="common">Root-knot nematode worm</name>
    <name type="synonym">Meloidogyne mayaguensis</name>
    <dbReference type="NCBI Taxonomy" id="390850"/>
    <lineage>
        <taxon>Eukaryota</taxon>
        <taxon>Metazoa</taxon>
        <taxon>Ecdysozoa</taxon>
        <taxon>Nematoda</taxon>
        <taxon>Chromadorea</taxon>
        <taxon>Rhabditida</taxon>
        <taxon>Tylenchina</taxon>
        <taxon>Tylenchomorpha</taxon>
        <taxon>Tylenchoidea</taxon>
        <taxon>Meloidogynidae</taxon>
        <taxon>Meloidogyninae</taxon>
        <taxon>Meloidogyne</taxon>
    </lineage>
</organism>
<proteinExistence type="predicted"/>
<protein>
    <submittedName>
        <fullName evidence="1">Uncharacterized protein</fullName>
    </submittedName>
</protein>
<evidence type="ECO:0000313" key="2">
    <source>
        <dbReference type="Proteomes" id="UP001497535"/>
    </source>
</evidence>
<dbReference type="Proteomes" id="UP001497535">
    <property type="component" value="Unassembled WGS sequence"/>
</dbReference>
<reference evidence="1" key="1">
    <citation type="submission" date="2023-11" db="EMBL/GenBank/DDBJ databases">
        <authorList>
            <person name="Poullet M."/>
        </authorList>
    </citation>
    <scope>NUCLEOTIDE SEQUENCE</scope>
    <source>
        <strain evidence="1">E1834</strain>
    </source>
</reference>
<gene>
    <name evidence="1" type="ORF">MENTE1834_LOCUS28868</name>
</gene>
<dbReference type="EMBL" id="CAVMJV010000045">
    <property type="protein sequence ID" value="CAK5081634.1"/>
    <property type="molecule type" value="Genomic_DNA"/>
</dbReference>